<dbReference type="Proteomes" id="UP000541583">
    <property type="component" value="Unassembled WGS sequence"/>
</dbReference>
<reference evidence="1 2" key="1">
    <citation type="submission" date="2020-08" db="EMBL/GenBank/DDBJ databases">
        <title>Genomic Encyclopedia of Type Strains, Phase IV (KMG-V): Genome sequencing to study the core and pangenomes of soil and plant-associated prokaryotes.</title>
        <authorList>
            <person name="Whitman W."/>
        </authorList>
    </citation>
    <scope>NUCLEOTIDE SEQUENCE [LARGE SCALE GENOMIC DNA]</scope>
    <source>
        <strain evidence="1 2">ANJLi2</strain>
    </source>
</reference>
<sequence length="315" mass="35867">MLEELFTAYGCTITRVGTGNETIACYRIRCKSINLDTSFNWYTNDNPIGKTLKGTLHGLLAVLFNGSTFDQYEVYDETKLQAFIRSHYVVLTPDEKLNSVLEYIQSLTTFDGQTVVLKRPTEIIIAKMYFYNVNEWSFYLSSTIEQGYVSERTISSPSPDPTTIKSHRLTVKGLSQLIKINASKKSKVCFIAMAFVSDMFEVLEDAIKPALTNTGFNHYVVSEEHVDSDKTLNDAIIAGIKKARFTIADFTYHRGGVYFEAGYALGRGQKVIYTCREDEMSKAHFDIRNYQHIVWSNASDFKQKLINKIEAFIKE</sequence>
<accession>A0ABR6PS09</accession>
<dbReference type="RefSeq" id="WP_076377945.1">
    <property type="nucleotide sequence ID" value="NZ_FTMG01000019.1"/>
</dbReference>
<proteinExistence type="predicted"/>
<name>A0ABR6PS09_9SPHI</name>
<gene>
    <name evidence="1" type="ORF">HDF23_005300</name>
</gene>
<evidence type="ECO:0000313" key="1">
    <source>
        <dbReference type="EMBL" id="MBB6112525.1"/>
    </source>
</evidence>
<keyword evidence="2" id="KW-1185">Reference proteome</keyword>
<organism evidence="1 2">
    <name type="scientific">Mucilaginibacter lappiensis</name>
    <dbReference type="NCBI Taxonomy" id="354630"/>
    <lineage>
        <taxon>Bacteria</taxon>
        <taxon>Pseudomonadati</taxon>
        <taxon>Bacteroidota</taxon>
        <taxon>Sphingobacteriia</taxon>
        <taxon>Sphingobacteriales</taxon>
        <taxon>Sphingobacteriaceae</taxon>
        <taxon>Mucilaginibacter</taxon>
    </lineage>
</organism>
<evidence type="ECO:0000313" key="2">
    <source>
        <dbReference type="Proteomes" id="UP000541583"/>
    </source>
</evidence>
<dbReference type="Gene3D" id="3.40.50.450">
    <property type="match status" value="1"/>
</dbReference>
<protein>
    <submittedName>
        <fullName evidence="1">Nucleoside 2-deoxyribosyltransferase</fullName>
    </submittedName>
</protein>
<comment type="caution">
    <text evidence="1">The sequence shown here is derived from an EMBL/GenBank/DDBJ whole genome shotgun (WGS) entry which is preliminary data.</text>
</comment>
<dbReference type="EMBL" id="JACHCB010000019">
    <property type="protein sequence ID" value="MBB6112525.1"/>
    <property type="molecule type" value="Genomic_DNA"/>
</dbReference>